<accession>A0AA96CVG3</accession>
<protein>
    <submittedName>
        <fullName evidence="1">Uncharacterized protein</fullName>
    </submittedName>
</protein>
<proteinExistence type="predicted"/>
<reference evidence="1" key="1">
    <citation type="submission" date="2023-09" db="EMBL/GenBank/DDBJ databases">
        <title>Arcobacter tbilisiensis sp. nov. isolated from chicken meat in Tbilisi, Georgia.</title>
        <authorList>
            <person name="Matthias R."/>
            <person name="Zautner A.E."/>
        </authorList>
    </citation>
    <scope>NUCLEOTIDE SEQUENCE</scope>
    <source>
        <strain evidence="1">LEO 107</strain>
    </source>
</reference>
<evidence type="ECO:0000313" key="1">
    <source>
        <dbReference type="EMBL" id="WNL16285.1"/>
    </source>
</evidence>
<sequence>MKSIIQTLDNKKGYIVTCEDGREFIVKNIDEAIELKEKLQNEN</sequence>
<dbReference type="AlphaFoldDB" id="A0AA96CVG3"/>
<name>A0AA96CVG3_9BACT</name>
<gene>
    <name evidence="1" type="ORF">RJG54_08680</name>
</gene>
<organism evidence="1">
    <name type="scientific">Arcobacter sp. AZ-2023</name>
    <dbReference type="NCBI Taxonomy" id="3074453"/>
    <lineage>
        <taxon>Bacteria</taxon>
        <taxon>Pseudomonadati</taxon>
        <taxon>Campylobacterota</taxon>
        <taxon>Epsilonproteobacteria</taxon>
        <taxon>Campylobacterales</taxon>
        <taxon>Arcobacteraceae</taxon>
        <taxon>Arcobacter</taxon>
    </lineage>
</organism>
<dbReference type="EMBL" id="CP134846">
    <property type="protein sequence ID" value="WNL16285.1"/>
    <property type="molecule type" value="Genomic_DNA"/>
</dbReference>